<dbReference type="InterPro" id="IPR002925">
    <property type="entry name" value="Dienelactn_hydro"/>
</dbReference>
<dbReference type="PANTHER" id="PTHR38050:SF2">
    <property type="entry name" value="FERULOYL ESTERASE C-RELATED"/>
    <property type="match status" value="1"/>
</dbReference>
<evidence type="ECO:0000256" key="5">
    <source>
        <dbReference type="ARBA" id="ARBA00022801"/>
    </source>
</evidence>
<proteinExistence type="predicted"/>
<dbReference type="InterPro" id="IPR029058">
    <property type="entry name" value="AB_hydrolase_fold"/>
</dbReference>
<dbReference type="EMBL" id="CP071090">
    <property type="protein sequence ID" value="QSQ19100.1"/>
    <property type="molecule type" value="Genomic_DNA"/>
</dbReference>
<reference evidence="9 10" key="1">
    <citation type="submission" date="2021-02" db="EMBL/GenBank/DDBJ databases">
        <title>De Novo genome assembly of isolated myxobacteria.</title>
        <authorList>
            <person name="Stevens D.C."/>
        </authorList>
    </citation>
    <scope>NUCLEOTIDE SEQUENCE [LARGE SCALE GENOMIC DNA]</scope>
    <source>
        <strain evidence="10">SCPEA02</strain>
    </source>
</reference>
<evidence type="ECO:0000256" key="2">
    <source>
        <dbReference type="ARBA" id="ARBA00022525"/>
    </source>
</evidence>
<keyword evidence="2" id="KW-0964">Secreted</keyword>
<evidence type="ECO:0000313" key="10">
    <source>
        <dbReference type="Proteomes" id="UP000662747"/>
    </source>
</evidence>
<keyword evidence="7" id="KW-0624">Polysaccharide degradation</keyword>
<dbReference type="Proteomes" id="UP000662747">
    <property type="component" value="Chromosome"/>
</dbReference>
<dbReference type="Pfam" id="PF01738">
    <property type="entry name" value="DLH"/>
    <property type="match status" value="1"/>
</dbReference>
<evidence type="ECO:0000256" key="4">
    <source>
        <dbReference type="ARBA" id="ARBA00022729"/>
    </source>
</evidence>
<protein>
    <submittedName>
        <fullName evidence="9">Dienelactone hydrolase family protein</fullName>
    </submittedName>
</protein>
<keyword evidence="6" id="KW-0119">Carbohydrate metabolism</keyword>
<evidence type="ECO:0000256" key="1">
    <source>
        <dbReference type="ARBA" id="ARBA00004613"/>
    </source>
</evidence>
<gene>
    <name evidence="9" type="ORF">JY651_27535</name>
</gene>
<keyword evidence="4" id="KW-0732">Signal</keyword>
<keyword evidence="3" id="KW-0858">Xylan degradation</keyword>
<keyword evidence="5 9" id="KW-0378">Hydrolase</keyword>
<dbReference type="RefSeq" id="WP_206720688.1">
    <property type="nucleotide sequence ID" value="NZ_CP071090.1"/>
</dbReference>
<accession>A0ABX7NJZ6</accession>
<dbReference type="InterPro" id="IPR043595">
    <property type="entry name" value="FaeB/C/D"/>
</dbReference>
<dbReference type="Gene3D" id="3.40.50.1820">
    <property type="entry name" value="alpha/beta hydrolase"/>
    <property type="match status" value="1"/>
</dbReference>
<sequence length="332" mass="35136">MRSNTSSSRVSIPARESLGGLRLLSRVIPLAWLLCGGCAHGANASAPLQEGTLDSGGKTRSFIYRVPGDKGPHPLVIALHGRLGQGRNQEQLSHLAELSAREGFIVVVPDGVRRSWADARGVTPASQQGVDDVRFVSDLIDHFVKTAGADPARVYVIGMSNGGIMAVTLACRLSERITAVASVTGGMPESLGTTCAPSRPVPIAFFMGDQDPFMPYAGGALGEDRGRVLPSREAAARWAALDGCAAGPALEELPDVDPQDGTRVERATWKDCHGGAEVRLYTVKGGGHTWPGGTAYARERLIGRTSRDLDASREAWELFSRFTAKPRGSGAP</sequence>
<keyword evidence="10" id="KW-1185">Reference proteome</keyword>
<organism evidence="9 10">
    <name type="scientific">Pyxidicoccus parkwayensis</name>
    <dbReference type="NCBI Taxonomy" id="2813578"/>
    <lineage>
        <taxon>Bacteria</taxon>
        <taxon>Pseudomonadati</taxon>
        <taxon>Myxococcota</taxon>
        <taxon>Myxococcia</taxon>
        <taxon>Myxococcales</taxon>
        <taxon>Cystobacterineae</taxon>
        <taxon>Myxococcaceae</taxon>
        <taxon>Pyxidicoccus</taxon>
    </lineage>
</organism>
<dbReference type="GO" id="GO:0016787">
    <property type="term" value="F:hydrolase activity"/>
    <property type="evidence" value="ECO:0007669"/>
    <property type="project" value="UniProtKB-KW"/>
</dbReference>
<evidence type="ECO:0000259" key="8">
    <source>
        <dbReference type="Pfam" id="PF01738"/>
    </source>
</evidence>
<dbReference type="SUPFAM" id="SSF53474">
    <property type="entry name" value="alpha/beta-Hydrolases"/>
    <property type="match status" value="1"/>
</dbReference>
<feature type="domain" description="Dienelactone hydrolase" evidence="8">
    <location>
        <begin position="72"/>
        <end position="216"/>
    </location>
</feature>
<evidence type="ECO:0000313" key="9">
    <source>
        <dbReference type="EMBL" id="QSQ19100.1"/>
    </source>
</evidence>
<evidence type="ECO:0000256" key="6">
    <source>
        <dbReference type="ARBA" id="ARBA00023277"/>
    </source>
</evidence>
<evidence type="ECO:0000256" key="3">
    <source>
        <dbReference type="ARBA" id="ARBA00022651"/>
    </source>
</evidence>
<evidence type="ECO:0000256" key="7">
    <source>
        <dbReference type="ARBA" id="ARBA00023326"/>
    </source>
</evidence>
<name>A0ABX7NJZ6_9BACT</name>
<dbReference type="PANTHER" id="PTHR38050">
    <property type="match status" value="1"/>
</dbReference>
<comment type="subcellular location">
    <subcellularLocation>
        <location evidence="1">Secreted</location>
    </subcellularLocation>
</comment>